<dbReference type="EMBL" id="CP031165">
    <property type="protein sequence ID" value="AXV06044.1"/>
    <property type="molecule type" value="Genomic_DNA"/>
</dbReference>
<evidence type="ECO:0000313" key="2">
    <source>
        <dbReference type="Proteomes" id="UP000264006"/>
    </source>
</evidence>
<dbReference type="Gene3D" id="1.20.1260.10">
    <property type="match status" value="1"/>
</dbReference>
<dbReference type="InterPro" id="IPR052703">
    <property type="entry name" value="Aromatic_CoA_ox/epox"/>
</dbReference>
<dbReference type="InterPro" id="IPR012347">
    <property type="entry name" value="Ferritin-like"/>
</dbReference>
<proteinExistence type="predicted"/>
<keyword evidence="2" id="KW-1185">Reference proteome</keyword>
<dbReference type="AlphaFoldDB" id="A0A346XUZ7"/>
<evidence type="ECO:0000313" key="1">
    <source>
        <dbReference type="EMBL" id="AXV06044.1"/>
    </source>
</evidence>
<sequence length="320" mass="36723">MTTLDTDLEQRTAAFVEHVQAGGTVEADDWMPDEYRQMAIKFIEMHANSELMGALPEREWISRAPTLRRKMSLTAKVQDEVGHGHLIYRVAEDLGKPRPEMLSDLLNKRTKFHNVFHYPTMSWGDVAVIGCLVDGAAIITQTALLTTSLAPYRRVMKRVCAEESFHQRHGEDLLLELGGGTEAQREMLQDAVNRWWVPVMHFFGPKTPAEKDRLLYWRIKTETNEELRQRFFDRYVPKLWDLGISIPDPALSYDPDADHWTWTEPSWDELRTIAKGNGPMTDTRLSWRIWMTDANSWARELMGEPRLDTADSPALQGAGA</sequence>
<dbReference type="KEGG" id="euz:DVS28_a1345"/>
<dbReference type="RefSeq" id="WP_114590756.1">
    <property type="nucleotide sequence ID" value="NZ_CAXIBR010000045.1"/>
</dbReference>
<accession>A0A346XUZ7</accession>
<dbReference type="SUPFAM" id="SSF47240">
    <property type="entry name" value="Ferritin-like"/>
    <property type="match status" value="1"/>
</dbReference>
<dbReference type="InterPro" id="IPR009078">
    <property type="entry name" value="Ferritin-like_SF"/>
</dbReference>
<dbReference type="NCBIfam" id="TIGR02156">
    <property type="entry name" value="PA_CoA_Oxy1"/>
    <property type="match status" value="1"/>
</dbReference>
<dbReference type="InterPro" id="IPR011881">
    <property type="entry name" value="PaaA"/>
</dbReference>
<dbReference type="GO" id="GO:0097266">
    <property type="term" value="F:phenylacetyl-CoA 1,2-epoxidase activity"/>
    <property type="evidence" value="ECO:0007669"/>
    <property type="project" value="InterPro"/>
</dbReference>
<dbReference type="Proteomes" id="UP000264006">
    <property type="component" value="Chromosome"/>
</dbReference>
<dbReference type="PANTHER" id="PTHR30458:SF2">
    <property type="entry name" value="1,2-PHENYLACETYL-COA EPOXIDASE, SUBUNIT A"/>
    <property type="match status" value="1"/>
</dbReference>
<dbReference type="GO" id="GO:0010124">
    <property type="term" value="P:phenylacetate catabolic process"/>
    <property type="evidence" value="ECO:0007669"/>
    <property type="project" value="InterPro"/>
</dbReference>
<gene>
    <name evidence="1" type="ORF">DVS28_a1345</name>
</gene>
<dbReference type="PANTHER" id="PTHR30458">
    <property type="entry name" value="PHENYLACETIC ACID DEGRADATION PROTEIN PAA"/>
    <property type="match status" value="1"/>
</dbReference>
<dbReference type="OrthoDB" id="5292502at2"/>
<organism evidence="1 2">
    <name type="scientific">Euzebya pacifica</name>
    <dbReference type="NCBI Taxonomy" id="1608957"/>
    <lineage>
        <taxon>Bacteria</taxon>
        <taxon>Bacillati</taxon>
        <taxon>Actinomycetota</taxon>
        <taxon>Nitriliruptoria</taxon>
        <taxon>Euzebyales</taxon>
    </lineage>
</organism>
<name>A0A346XUZ7_9ACTN</name>
<dbReference type="GO" id="GO:0005829">
    <property type="term" value="C:cytosol"/>
    <property type="evidence" value="ECO:0007669"/>
    <property type="project" value="TreeGrafter"/>
</dbReference>
<dbReference type="InterPro" id="IPR007814">
    <property type="entry name" value="PaaA_PaaC"/>
</dbReference>
<protein>
    <submittedName>
        <fullName evidence="1">Phenylacetate-CoA oxygenase, PaaG subunit</fullName>
    </submittedName>
</protein>
<dbReference type="Pfam" id="PF05138">
    <property type="entry name" value="PaaA_PaaC"/>
    <property type="match status" value="1"/>
</dbReference>
<reference evidence="1 2" key="1">
    <citation type="submission" date="2018-09" db="EMBL/GenBank/DDBJ databases">
        <title>Complete genome sequence of Euzebya sp. DY32-46 isolated from seawater of Pacific Ocean.</title>
        <authorList>
            <person name="Xu L."/>
            <person name="Wu Y.-H."/>
            <person name="Xu X.-W."/>
        </authorList>
    </citation>
    <scope>NUCLEOTIDE SEQUENCE [LARGE SCALE GENOMIC DNA]</scope>
    <source>
        <strain evidence="1 2">DY32-46</strain>
    </source>
</reference>